<feature type="compositionally biased region" description="Acidic residues" evidence="1">
    <location>
        <begin position="298"/>
        <end position="310"/>
    </location>
</feature>
<organism evidence="2 3">
    <name type="scientific">Punctularia strigosozonata (strain HHB-11173)</name>
    <name type="common">White-rot fungus</name>
    <dbReference type="NCBI Taxonomy" id="741275"/>
    <lineage>
        <taxon>Eukaryota</taxon>
        <taxon>Fungi</taxon>
        <taxon>Dikarya</taxon>
        <taxon>Basidiomycota</taxon>
        <taxon>Agaricomycotina</taxon>
        <taxon>Agaricomycetes</taxon>
        <taxon>Corticiales</taxon>
        <taxon>Punctulariaceae</taxon>
        <taxon>Punctularia</taxon>
    </lineage>
</organism>
<dbReference type="OMA" id="KWTNHSK"/>
<dbReference type="EMBL" id="JH687552">
    <property type="protein sequence ID" value="EIN04899.1"/>
    <property type="molecule type" value="Genomic_DNA"/>
</dbReference>
<reference evidence="3" key="1">
    <citation type="journal article" date="2012" name="Science">
        <title>The Paleozoic origin of enzymatic lignin decomposition reconstructed from 31 fungal genomes.</title>
        <authorList>
            <person name="Floudas D."/>
            <person name="Binder M."/>
            <person name="Riley R."/>
            <person name="Barry K."/>
            <person name="Blanchette R.A."/>
            <person name="Henrissat B."/>
            <person name="Martinez A.T."/>
            <person name="Otillar R."/>
            <person name="Spatafora J.W."/>
            <person name="Yadav J.S."/>
            <person name="Aerts A."/>
            <person name="Benoit I."/>
            <person name="Boyd A."/>
            <person name="Carlson A."/>
            <person name="Copeland A."/>
            <person name="Coutinho P.M."/>
            <person name="de Vries R.P."/>
            <person name="Ferreira P."/>
            <person name="Findley K."/>
            <person name="Foster B."/>
            <person name="Gaskell J."/>
            <person name="Glotzer D."/>
            <person name="Gorecki P."/>
            <person name="Heitman J."/>
            <person name="Hesse C."/>
            <person name="Hori C."/>
            <person name="Igarashi K."/>
            <person name="Jurgens J.A."/>
            <person name="Kallen N."/>
            <person name="Kersten P."/>
            <person name="Kohler A."/>
            <person name="Kuees U."/>
            <person name="Kumar T.K.A."/>
            <person name="Kuo A."/>
            <person name="LaButti K."/>
            <person name="Larrondo L.F."/>
            <person name="Lindquist E."/>
            <person name="Ling A."/>
            <person name="Lombard V."/>
            <person name="Lucas S."/>
            <person name="Lundell T."/>
            <person name="Martin R."/>
            <person name="McLaughlin D.J."/>
            <person name="Morgenstern I."/>
            <person name="Morin E."/>
            <person name="Murat C."/>
            <person name="Nagy L.G."/>
            <person name="Nolan M."/>
            <person name="Ohm R.A."/>
            <person name="Patyshakuliyeva A."/>
            <person name="Rokas A."/>
            <person name="Ruiz-Duenas F.J."/>
            <person name="Sabat G."/>
            <person name="Salamov A."/>
            <person name="Samejima M."/>
            <person name="Schmutz J."/>
            <person name="Slot J.C."/>
            <person name="St John F."/>
            <person name="Stenlid J."/>
            <person name="Sun H."/>
            <person name="Sun S."/>
            <person name="Syed K."/>
            <person name="Tsang A."/>
            <person name="Wiebenga A."/>
            <person name="Young D."/>
            <person name="Pisabarro A."/>
            <person name="Eastwood D.C."/>
            <person name="Martin F."/>
            <person name="Cullen D."/>
            <person name="Grigoriev I.V."/>
            <person name="Hibbett D.S."/>
        </authorList>
    </citation>
    <scope>NUCLEOTIDE SEQUENCE [LARGE SCALE GENOMIC DNA]</scope>
    <source>
        <strain evidence="3">HHB-11173 SS5</strain>
    </source>
</reference>
<dbReference type="HOGENOM" id="CLU_058263_0_0_1"/>
<feature type="compositionally biased region" description="Polar residues" evidence="1">
    <location>
        <begin position="165"/>
        <end position="178"/>
    </location>
</feature>
<proteinExistence type="predicted"/>
<protein>
    <submittedName>
        <fullName evidence="2">Uncharacterized protein</fullName>
    </submittedName>
</protein>
<evidence type="ECO:0000256" key="1">
    <source>
        <dbReference type="SAM" id="MobiDB-lite"/>
    </source>
</evidence>
<dbReference type="KEGG" id="psq:PUNSTDRAFT_107750"/>
<dbReference type="RefSeq" id="XP_007387822.1">
    <property type="nucleotide sequence ID" value="XM_007387760.1"/>
</dbReference>
<dbReference type="eggNOG" id="ENOG502SMUN">
    <property type="taxonomic scope" value="Eukaryota"/>
</dbReference>
<keyword evidence="3" id="KW-1185">Reference proteome</keyword>
<sequence length="340" mass="36798">MIELSHAPRPASQDGLYSERLEAFMKRSLAEIKAFSEREQRPYEEIRRQVATWHCSYLFDPPDPDATDFDDRHAQVTETLTSISRMLEALHEVASVHSFMLSVDPLCKHDEGFLGGTILGREFWRGLRGGGVSGARAFKAEAIKERSLATASIGGSMEAPYRPSSVPSSNLASGSSNAKKGPASALKSEVYAAVRNALREASGVRSAEMKWTNHDKLASYGIQIVGWPPNIPSQNPSTLSVAQNQRILDAVNQGVLRFESLAGPSNAEASDGRDQRPMDNQTIAAETGDVSAWLVSPDGDDNDAVTDDAPDASSRDLRGSALPQCGVGNGPSRKRPREHP</sequence>
<evidence type="ECO:0000313" key="2">
    <source>
        <dbReference type="EMBL" id="EIN04899.1"/>
    </source>
</evidence>
<dbReference type="Proteomes" id="UP000054196">
    <property type="component" value="Unassembled WGS sequence"/>
</dbReference>
<feature type="region of interest" description="Disordered" evidence="1">
    <location>
        <begin position="156"/>
        <end position="181"/>
    </location>
</feature>
<dbReference type="OrthoDB" id="3223825at2759"/>
<evidence type="ECO:0000313" key="3">
    <source>
        <dbReference type="Proteomes" id="UP000054196"/>
    </source>
</evidence>
<feature type="region of interest" description="Disordered" evidence="1">
    <location>
        <begin position="293"/>
        <end position="340"/>
    </location>
</feature>
<dbReference type="AlphaFoldDB" id="R7S4T3"/>
<dbReference type="GeneID" id="18876120"/>
<accession>R7S4T3</accession>
<gene>
    <name evidence="2" type="ORF">PUNSTDRAFT_107750</name>
</gene>
<name>R7S4T3_PUNST</name>